<protein>
    <submittedName>
        <fullName evidence="1">Uncharacterized protein</fullName>
    </submittedName>
</protein>
<dbReference type="Proteomes" id="UP000194546">
    <property type="component" value="Unassembled WGS sequence"/>
</dbReference>
<accession>A0A242MSJ1</accession>
<dbReference type="EMBL" id="NBTY01000093">
    <property type="protein sequence ID" value="OTP73966.1"/>
    <property type="molecule type" value="Genomic_DNA"/>
</dbReference>
<name>A0A242MSJ1_CABSO</name>
<gene>
    <name evidence="1" type="ORF">PAMC26510_17570</name>
</gene>
<sequence length="40" mass="4740">MPIPMLLCGKYFAGCFKLCVMRQMRYSAWRKPLNNASSYY</sequence>
<organism evidence="1 2">
    <name type="scientific">Caballeronia sordidicola</name>
    <name type="common">Burkholderia sordidicola</name>
    <dbReference type="NCBI Taxonomy" id="196367"/>
    <lineage>
        <taxon>Bacteria</taxon>
        <taxon>Pseudomonadati</taxon>
        <taxon>Pseudomonadota</taxon>
        <taxon>Betaproteobacteria</taxon>
        <taxon>Burkholderiales</taxon>
        <taxon>Burkholderiaceae</taxon>
        <taxon>Caballeronia</taxon>
    </lineage>
</organism>
<proteinExistence type="predicted"/>
<evidence type="ECO:0000313" key="1">
    <source>
        <dbReference type="EMBL" id="OTP73966.1"/>
    </source>
</evidence>
<comment type="caution">
    <text evidence="1">The sequence shown here is derived from an EMBL/GenBank/DDBJ whole genome shotgun (WGS) entry which is preliminary data.</text>
</comment>
<evidence type="ECO:0000313" key="2">
    <source>
        <dbReference type="Proteomes" id="UP000194546"/>
    </source>
</evidence>
<reference evidence="1 2" key="1">
    <citation type="submission" date="2017-03" db="EMBL/GenBank/DDBJ databases">
        <title>Genome analysis of strain PAMC 26510.</title>
        <authorList>
            <person name="Oh H.-M."/>
            <person name="Yang J.-A."/>
        </authorList>
    </citation>
    <scope>NUCLEOTIDE SEQUENCE [LARGE SCALE GENOMIC DNA]</scope>
    <source>
        <strain evidence="1 2">PAMC 26510</strain>
    </source>
</reference>
<dbReference type="AlphaFoldDB" id="A0A242MSJ1"/>